<dbReference type="RefSeq" id="XP_007778513.1">
    <property type="nucleotide sequence ID" value="XM_007780323.1"/>
</dbReference>
<dbReference type="EMBL" id="JH767562">
    <property type="protein sequence ID" value="EON63196.1"/>
    <property type="molecule type" value="Genomic_DNA"/>
</dbReference>
<name>R7YNI4_CONA1</name>
<feature type="region of interest" description="Disordered" evidence="2">
    <location>
        <begin position="646"/>
        <end position="732"/>
    </location>
</feature>
<feature type="compositionally biased region" description="Basic and acidic residues" evidence="2">
    <location>
        <begin position="209"/>
        <end position="226"/>
    </location>
</feature>
<evidence type="ECO:0000256" key="2">
    <source>
        <dbReference type="SAM" id="MobiDB-lite"/>
    </source>
</evidence>
<feature type="compositionally biased region" description="Acidic residues" evidence="2">
    <location>
        <begin position="708"/>
        <end position="717"/>
    </location>
</feature>
<feature type="region of interest" description="Disordered" evidence="2">
    <location>
        <begin position="1"/>
        <end position="105"/>
    </location>
</feature>
<evidence type="ECO:0000256" key="1">
    <source>
        <dbReference type="SAM" id="Coils"/>
    </source>
</evidence>
<evidence type="ECO:0000313" key="3">
    <source>
        <dbReference type="EMBL" id="EON63196.1"/>
    </source>
</evidence>
<keyword evidence="4" id="KW-1185">Reference proteome</keyword>
<dbReference type="HOGENOM" id="CLU_378547_0_0_1"/>
<accession>R7YNI4</accession>
<gene>
    <name evidence="3" type="ORF">W97_02423</name>
</gene>
<dbReference type="Proteomes" id="UP000016924">
    <property type="component" value="Unassembled WGS sequence"/>
</dbReference>
<feature type="compositionally biased region" description="Low complexity" evidence="2">
    <location>
        <begin position="259"/>
        <end position="287"/>
    </location>
</feature>
<feature type="compositionally biased region" description="Polar residues" evidence="2">
    <location>
        <begin position="646"/>
        <end position="656"/>
    </location>
</feature>
<keyword evidence="1" id="KW-0175">Coiled coil</keyword>
<dbReference type="OrthoDB" id="10398654at2759"/>
<reference evidence="4" key="1">
    <citation type="submission" date="2012-06" db="EMBL/GenBank/DDBJ databases">
        <title>The genome sequence of Coniosporium apollinis CBS 100218.</title>
        <authorList>
            <consortium name="The Broad Institute Genome Sequencing Platform"/>
            <person name="Cuomo C."/>
            <person name="Gorbushina A."/>
            <person name="Noack S."/>
            <person name="Walker B."/>
            <person name="Young S.K."/>
            <person name="Zeng Q."/>
            <person name="Gargeya S."/>
            <person name="Fitzgerald M."/>
            <person name="Haas B."/>
            <person name="Abouelleil A."/>
            <person name="Alvarado L."/>
            <person name="Arachchi H.M."/>
            <person name="Berlin A.M."/>
            <person name="Chapman S.B."/>
            <person name="Goldberg J."/>
            <person name="Griggs A."/>
            <person name="Gujja S."/>
            <person name="Hansen M."/>
            <person name="Howarth C."/>
            <person name="Imamovic A."/>
            <person name="Larimer J."/>
            <person name="McCowan C."/>
            <person name="Montmayeur A."/>
            <person name="Murphy C."/>
            <person name="Neiman D."/>
            <person name="Pearson M."/>
            <person name="Priest M."/>
            <person name="Roberts A."/>
            <person name="Saif S."/>
            <person name="Shea T."/>
            <person name="Sisk P."/>
            <person name="Sykes S."/>
            <person name="Wortman J."/>
            <person name="Nusbaum C."/>
            <person name="Birren B."/>
        </authorList>
    </citation>
    <scope>NUCLEOTIDE SEQUENCE [LARGE SCALE GENOMIC DNA]</scope>
    <source>
        <strain evidence="4">CBS 100218</strain>
    </source>
</reference>
<feature type="coiled-coil region" evidence="1">
    <location>
        <begin position="146"/>
        <end position="173"/>
    </location>
</feature>
<feature type="compositionally biased region" description="Basic and acidic residues" evidence="2">
    <location>
        <begin position="658"/>
        <end position="678"/>
    </location>
</feature>
<organism evidence="3 4">
    <name type="scientific">Coniosporium apollinis (strain CBS 100218)</name>
    <name type="common">Rock-inhabiting black yeast</name>
    <dbReference type="NCBI Taxonomy" id="1168221"/>
    <lineage>
        <taxon>Eukaryota</taxon>
        <taxon>Fungi</taxon>
        <taxon>Dikarya</taxon>
        <taxon>Ascomycota</taxon>
        <taxon>Pezizomycotina</taxon>
        <taxon>Dothideomycetes</taxon>
        <taxon>Dothideomycetes incertae sedis</taxon>
        <taxon>Coniosporium</taxon>
    </lineage>
</organism>
<dbReference type="AlphaFoldDB" id="R7YNI4"/>
<dbReference type="GeneID" id="19899734"/>
<sequence length="732" mass="82591">MSNIPFRKILPKPMRSSDPQRLQRLNHVRGDTPPPGDTSDSDEPGLSGAPTLHRSRPRNARRGDDDGRGDTPALAKKCRRYEPAAPKNSASTVEGPYGPSKLRQDIGPRLFASDYRPVPVRRINPRQNFYRKSEEDPDLRIAVLDYEHEKHAYAEIERELTEEEEQMNWLITEGIAIPVDDGDEDEPPEGAISPSLLEASGLPPLQRLPSHEDSSPSYEEGSHAPNDEPAESIVPRLIVTPPTPRPAYATMLSLPALEEQPPAEEVAAGSGESSGSMSPTSLLVPPRRSVRSARSKPVEASQPNVGYHLPGQFLPLHIIPERYEPIDAHEKLYRSRRRCWREERGHPGFKPIPDPVPYEGAPKTYTTFWPSNYELDVLYQHEDQVPNYRGASDGRVQLRLFETKLFNIQVRLNDAKYDHDKAVRRVVKAYKFARLNGYPTRIWDVLDWQATNSSGEIVRRNARELRHEWSATAAWLRKPIEDAELVLDRLIGIADTFADFDDDDYANLADRARFQYMVWMDRLTLQALAATDGRYTGNRPDVKCRIWDCYNPAMCRDVHSQVLTLKLFTGYALSMHHHNNLGEIQDDPRLGPSGLDIYRHTLNYTPGDCIDSLRLIASRTAGTSQAAQIFPQVGGSAWQPSLAIENSTPLEANPSGSRADRPTGKERHQEARSTSRSDESEEAAELMLLTADQNIDSKSDQNRKDSFEDTDEEDEYLPESRGSFKNARIICE</sequence>
<evidence type="ECO:0000313" key="4">
    <source>
        <dbReference type="Proteomes" id="UP000016924"/>
    </source>
</evidence>
<feature type="region of interest" description="Disordered" evidence="2">
    <location>
        <begin position="259"/>
        <end position="304"/>
    </location>
</feature>
<proteinExistence type="predicted"/>
<feature type="region of interest" description="Disordered" evidence="2">
    <location>
        <begin position="178"/>
        <end position="241"/>
    </location>
</feature>
<feature type="compositionally biased region" description="Basic and acidic residues" evidence="2">
    <location>
        <begin position="695"/>
        <end position="707"/>
    </location>
</feature>
<protein>
    <submittedName>
        <fullName evidence="3">Uncharacterized protein</fullName>
    </submittedName>
</protein>